<dbReference type="CDD" id="cd01648">
    <property type="entry name" value="TERT"/>
    <property type="match status" value="1"/>
</dbReference>
<evidence type="ECO:0000313" key="3">
    <source>
        <dbReference type="EMBL" id="CAB09413.1"/>
    </source>
</evidence>
<evidence type="ECO:0000313" key="5">
    <source>
        <dbReference type="WormBase" id="DY3.4a"/>
    </source>
</evidence>
<gene>
    <name evidence="3 5" type="primary">trt-1</name>
    <name evidence="3" type="ORF">CELE_DY3.4</name>
    <name evidence="5" type="ORF">DY3.4</name>
</gene>
<dbReference type="AlphaFoldDB" id="O45321"/>
<keyword evidence="1" id="KW-0158">Chromosome</keyword>
<keyword evidence="1" id="KW-0479">Metal-binding</keyword>
<keyword evidence="1" id="KW-0548">Nucleotidyltransferase</keyword>
<dbReference type="Proteomes" id="UP000001940">
    <property type="component" value="Chromosome I"/>
</dbReference>
<evidence type="ECO:0000259" key="2">
    <source>
        <dbReference type="PROSITE" id="PS50878"/>
    </source>
</evidence>
<protein>
    <recommendedName>
        <fullName evidence="1">Telomerase reverse transcriptase</fullName>
        <ecNumber evidence="1">2.7.7.49</ecNumber>
    </recommendedName>
    <alternativeName>
        <fullName evidence="1">Telomerase catalytic subunit</fullName>
    </alternativeName>
</protein>
<dbReference type="WormBase" id="DY3.4a">
    <property type="protein sequence ID" value="CE15748"/>
    <property type="gene ID" value="WBGene00006618"/>
    <property type="gene designation" value="trt-1"/>
</dbReference>
<dbReference type="PRINTS" id="PR01365">
    <property type="entry name" value="TELOMERASERT"/>
</dbReference>
<reference evidence="3 4" key="1">
    <citation type="journal article" date="1998" name="Science">
        <title>Genome sequence of the nematode C. elegans: a platform for investigating biology.</title>
        <authorList>
            <consortium name="The C. elegans sequencing consortium"/>
            <person name="Sulson J.E."/>
            <person name="Waterston R."/>
        </authorList>
    </citation>
    <scope>NUCLEOTIDE SEQUENCE [LARGE SCALE GENOMIC DNA]</scope>
    <source>
        <strain evidence="3 4">Bristol N2</strain>
    </source>
</reference>
<dbReference type="InterPro" id="IPR003545">
    <property type="entry name" value="Telomerase_RT"/>
</dbReference>
<dbReference type="GO" id="GO:0000781">
    <property type="term" value="C:chromosome, telomeric region"/>
    <property type="evidence" value="ECO:0007669"/>
    <property type="project" value="UniProtKB-SubCell"/>
</dbReference>
<proteinExistence type="inferred from homology"/>
<dbReference type="PANTHER" id="PTHR12066:SF0">
    <property type="entry name" value="TELOMERASE REVERSE TRANSCRIPTASE"/>
    <property type="match status" value="1"/>
</dbReference>
<dbReference type="GO" id="GO:0046872">
    <property type="term" value="F:metal ion binding"/>
    <property type="evidence" value="ECO:0007669"/>
    <property type="project" value="UniProtKB-KW"/>
</dbReference>
<dbReference type="SUPFAM" id="SSF56672">
    <property type="entry name" value="DNA/RNA polymerases"/>
    <property type="match status" value="1"/>
</dbReference>
<dbReference type="GO" id="GO:0005634">
    <property type="term" value="C:nucleus"/>
    <property type="evidence" value="ECO:0007669"/>
    <property type="project" value="UniProtKB-SubCell"/>
</dbReference>
<evidence type="ECO:0000256" key="1">
    <source>
        <dbReference type="RuleBase" id="RU365061"/>
    </source>
</evidence>
<keyword evidence="1" id="KW-0808">Transferase</keyword>
<dbReference type="CTD" id="172688"/>
<dbReference type="EMBL" id="BX284601">
    <property type="protein sequence ID" value="CAB09413.1"/>
    <property type="molecule type" value="Genomic_DNA"/>
</dbReference>
<dbReference type="RefSeq" id="NP_492373.1">
    <property type="nucleotide sequence ID" value="NM_059972.7"/>
</dbReference>
<keyword evidence="4" id="KW-1185">Reference proteome</keyword>
<dbReference type="OMA" id="NLAHMYL"/>
<keyword evidence="1 3" id="KW-0695">RNA-directed DNA polymerase</keyword>
<keyword evidence="1" id="KW-0460">Magnesium</keyword>
<comment type="function">
    <text evidence="1">Telomerase is a ribonucleoprotein enzyme essential for the replication of chromosome termini in most eukaryotes. It elongates telomeres. It is a reverse transcriptase that adds simple sequence repeats to chromosome ends by copying a template sequence within the RNA component of the enzyme.</text>
</comment>
<organism evidence="3 4">
    <name type="scientific">Caenorhabditis elegans</name>
    <dbReference type="NCBI Taxonomy" id="6239"/>
    <lineage>
        <taxon>Eukaryota</taxon>
        <taxon>Metazoa</taxon>
        <taxon>Ecdysozoa</taxon>
        <taxon>Nematoda</taxon>
        <taxon>Chromadorea</taxon>
        <taxon>Rhabditida</taxon>
        <taxon>Rhabditina</taxon>
        <taxon>Rhabditomorpha</taxon>
        <taxon>Rhabditoidea</taxon>
        <taxon>Rhabditidae</taxon>
        <taxon>Peloderinae</taxon>
        <taxon>Caenorhabditis</taxon>
    </lineage>
</organism>
<dbReference type="PROSITE" id="PS50878">
    <property type="entry name" value="RT_POL"/>
    <property type="match status" value="1"/>
</dbReference>
<dbReference type="GO" id="GO:0003677">
    <property type="term" value="F:DNA binding"/>
    <property type="evidence" value="ECO:0007669"/>
    <property type="project" value="InterPro"/>
</dbReference>
<keyword evidence="1" id="KW-0779">Telomere</keyword>
<comment type="subcellular location">
    <subcellularLocation>
        <location evidence="1">Nucleus</location>
    </subcellularLocation>
    <subcellularLocation>
        <location evidence="1">Chromosome</location>
        <location evidence="1">Telomere</location>
    </subcellularLocation>
</comment>
<dbReference type="GO" id="GO:0003720">
    <property type="term" value="F:telomerase activity"/>
    <property type="evidence" value="ECO:0007669"/>
    <property type="project" value="InterPro"/>
</dbReference>
<dbReference type="GeneID" id="172688"/>
<dbReference type="PANTHER" id="PTHR12066">
    <property type="entry name" value="TELOMERASE REVERSE TRANSCRIPTASE"/>
    <property type="match status" value="1"/>
</dbReference>
<comment type="similarity">
    <text evidence="1">Belongs to the reverse transcriptase family. Telomerase subfamily.</text>
</comment>
<sequence length="561" mass="65808">MAPTIKSSLTTLHEEIRKYDKRRHWNTIIRKSAHLSLVRNIFKKKRRQKLNYRHMSTFLASSENISNIRDTVVLLEINKLSQSILSSRNIFELRKLKPTRKMVEIEHCFVSKNDTFVACSKLISMFHLEKYIGSTNCANILEWITKMLNNGGYHKMKPFVYKEAPFTRAFRASKVMKNVDPNVKRNIQTSIVNNLKSGVHWWALMALRQVMIPIVIKEERVLLWRDGYLNILTKEIKDFKQRYIVQKAPHFIRPNVATFKLSISRQKLRPLFKRKAIDKKTETMQWKRLNSMLSWCLERSGVYRHTIRDSCKKVSDFLKKNSQNSKIIGYTADVSKCFSTVNHDVLISIIDRLFSQEHDIYTVCGKGRNHGGFHKLIFCSAGTELNAHEALRRKMELKGVFNFEVCYREMSSSTTLYSVIRTTLSTYYYKRGPTSWRITKGVPQGHPISSNLAHMYLNNFEQKYWSNEKEDSRIVFCRYEDDFIFITTENSLFEKMMKPLSTGNNTHFLTANPKKFKKSERCGASQVLQWCGVKLDFQSGNCFIRRRCKDGVARQFLIKLQ</sequence>
<dbReference type="eggNOG" id="KOG1005">
    <property type="taxonomic scope" value="Eukaryota"/>
</dbReference>
<dbReference type="UCSC" id="DY3.4a.1">
    <property type="organism name" value="c. elegans"/>
</dbReference>
<name>O45321_CAEEL</name>
<dbReference type="Pfam" id="PF00078">
    <property type="entry name" value="RVT_1"/>
    <property type="match status" value="1"/>
</dbReference>
<dbReference type="InterPro" id="IPR043502">
    <property type="entry name" value="DNA/RNA_pol_sf"/>
</dbReference>
<keyword evidence="1" id="KW-0539">Nucleus</keyword>
<dbReference type="PIR" id="T20392">
    <property type="entry name" value="T20392"/>
</dbReference>
<dbReference type="GO" id="GO:0007004">
    <property type="term" value="P:telomere maintenance via telomerase"/>
    <property type="evidence" value="ECO:0000315"/>
    <property type="project" value="WormBase"/>
</dbReference>
<dbReference type="InterPro" id="IPR000477">
    <property type="entry name" value="RT_dom"/>
</dbReference>
<dbReference type="PaxDb" id="6239-DY3.4a.2"/>
<dbReference type="Bgee" id="WBGene00006618">
    <property type="expression patterns" value="Expressed in germ line (C elegans) and 4 other cell types or tissues"/>
</dbReference>
<feature type="domain" description="Reverse transcriptase" evidence="2">
    <location>
        <begin position="240"/>
        <end position="535"/>
    </location>
</feature>
<dbReference type="OrthoDB" id="289721at2759"/>
<dbReference type="EC" id="2.7.7.49" evidence="1"/>
<comment type="catalytic activity">
    <reaction evidence="1">
        <text>DNA(n) + a 2'-deoxyribonucleoside 5'-triphosphate = DNA(n+1) + diphosphate</text>
        <dbReference type="Rhea" id="RHEA:22508"/>
        <dbReference type="Rhea" id="RHEA-COMP:17339"/>
        <dbReference type="Rhea" id="RHEA-COMP:17340"/>
        <dbReference type="ChEBI" id="CHEBI:33019"/>
        <dbReference type="ChEBI" id="CHEBI:61560"/>
        <dbReference type="ChEBI" id="CHEBI:173112"/>
        <dbReference type="EC" id="2.7.7.49"/>
    </reaction>
</comment>
<evidence type="ECO:0000313" key="4">
    <source>
        <dbReference type="Proteomes" id="UP000001940"/>
    </source>
</evidence>
<accession>O45321</accession>
<dbReference type="InParanoid" id="O45321"/>
<dbReference type="STRING" id="6239.DY3.4a.2"/>
<dbReference type="AGR" id="WB:WBGene00006618"/>
<dbReference type="ExpressionAtlas" id="O45321">
    <property type="expression patterns" value="baseline and differential"/>
</dbReference>